<name>A0A2T7PCT8_POMCA</name>
<evidence type="ECO:0000313" key="3">
    <source>
        <dbReference type="EMBL" id="PVD31220.1"/>
    </source>
</evidence>
<dbReference type="Pfam" id="PF00071">
    <property type="entry name" value="Ras"/>
    <property type="match status" value="1"/>
</dbReference>
<dbReference type="Proteomes" id="UP000245119">
    <property type="component" value="Linkage Group LG4"/>
</dbReference>
<dbReference type="InterPro" id="IPR005225">
    <property type="entry name" value="Small_GTP-bd"/>
</dbReference>
<dbReference type="GO" id="GO:0005525">
    <property type="term" value="F:GTP binding"/>
    <property type="evidence" value="ECO:0007669"/>
    <property type="project" value="UniProtKB-KW"/>
</dbReference>
<organism evidence="3 4">
    <name type="scientific">Pomacea canaliculata</name>
    <name type="common">Golden apple snail</name>
    <dbReference type="NCBI Taxonomy" id="400727"/>
    <lineage>
        <taxon>Eukaryota</taxon>
        <taxon>Metazoa</taxon>
        <taxon>Spiralia</taxon>
        <taxon>Lophotrochozoa</taxon>
        <taxon>Mollusca</taxon>
        <taxon>Gastropoda</taxon>
        <taxon>Caenogastropoda</taxon>
        <taxon>Architaenioglossa</taxon>
        <taxon>Ampullarioidea</taxon>
        <taxon>Ampullariidae</taxon>
        <taxon>Pomacea</taxon>
    </lineage>
</organism>
<dbReference type="STRING" id="400727.A0A2T7PCT8"/>
<dbReference type="EMBL" id="PZQS01000004">
    <property type="protein sequence ID" value="PVD31220.1"/>
    <property type="molecule type" value="Genomic_DNA"/>
</dbReference>
<dbReference type="InterPro" id="IPR001806">
    <property type="entry name" value="Small_GTPase"/>
</dbReference>
<keyword evidence="1" id="KW-0547">Nucleotide-binding</keyword>
<dbReference type="Gene3D" id="3.40.50.300">
    <property type="entry name" value="P-loop containing nucleotide triphosphate hydrolases"/>
    <property type="match status" value="1"/>
</dbReference>
<dbReference type="InterPro" id="IPR003578">
    <property type="entry name" value="Small_GTPase_Rho"/>
</dbReference>
<evidence type="ECO:0008006" key="5">
    <source>
        <dbReference type="Google" id="ProtNLM"/>
    </source>
</evidence>
<dbReference type="PRINTS" id="PR00449">
    <property type="entry name" value="RASTRNSFRMNG"/>
</dbReference>
<dbReference type="NCBIfam" id="TIGR00231">
    <property type="entry name" value="small_GTP"/>
    <property type="match status" value="1"/>
</dbReference>
<dbReference type="AlphaFoldDB" id="A0A2T7PCT8"/>
<dbReference type="SMART" id="SM00173">
    <property type="entry name" value="RAS"/>
    <property type="match status" value="1"/>
</dbReference>
<gene>
    <name evidence="3" type="ORF">C0Q70_06632</name>
</gene>
<keyword evidence="4" id="KW-1185">Reference proteome</keyword>
<protein>
    <recommendedName>
        <fullName evidence="5">Small monomeric GTPase</fullName>
    </recommendedName>
</protein>
<dbReference type="SMART" id="SM00175">
    <property type="entry name" value="RAB"/>
    <property type="match status" value="1"/>
</dbReference>
<dbReference type="PROSITE" id="PS51421">
    <property type="entry name" value="RAS"/>
    <property type="match status" value="1"/>
</dbReference>
<dbReference type="SMART" id="SM00174">
    <property type="entry name" value="RHO"/>
    <property type="match status" value="1"/>
</dbReference>
<dbReference type="PANTHER" id="PTHR24072">
    <property type="entry name" value="RHO FAMILY GTPASE"/>
    <property type="match status" value="1"/>
</dbReference>
<accession>A0A2T7PCT8</accession>
<dbReference type="GO" id="GO:0007264">
    <property type="term" value="P:small GTPase-mediated signal transduction"/>
    <property type="evidence" value="ECO:0007669"/>
    <property type="project" value="InterPro"/>
</dbReference>
<reference evidence="3 4" key="1">
    <citation type="submission" date="2018-04" db="EMBL/GenBank/DDBJ databases">
        <title>The genome of golden apple snail Pomacea canaliculata provides insight into stress tolerance and invasive adaptation.</title>
        <authorList>
            <person name="Liu C."/>
            <person name="Liu B."/>
            <person name="Ren Y."/>
            <person name="Zhang Y."/>
            <person name="Wang H."/>
            <person name="Li S."/>
            <person name="Jiang F."/>
            <person name="Yin L."/>
            <person name="Zhang G."/>
            <person name="Qian W."/>
            <person name="Fan W."/>
        </authorList>
    </citation>
    <scope>NUCLEOTIDE SEQUENCE [LARGE SCALE GENOMIC DNA]</scope>
    <source>
        <strain evidence="3">SZHN2017</strain>
        <tissue evidence="3">Muscle</tissue>
    </source>
</reference>
<comment type="caution">
    <text evidence="3">The sequence shown here is derived from an EMBL/GenBank/DDBJ whole genome shotgun (WGS) entry which is preliminary data.</text>
</comment>
<dbReference type="InterPro" id="IPR027417">
    <property type="entry name" value="P-loop_NTPase"/>
</dbReference>
<dbReference type="PROSITE" id="PS51419">
    <property type="entry name" value="RAB"/>
    <property type="match status" value="1"/>
</dbReference>
<evidence type="ECO:0000313" key="4">
    <source>
        <dbReference type="Proteomes" id="UP000245119"/>
    </source>
</evidence>
<proteinExistence type="predicted"/>
<dbReference type="GO" id="GO:0003924">
    <property type="term" value="F:GTPase activity"/>
    <property type="evidence" value="ECO:0007669"/>
    <property type="project" value="InterPro"/>
</dbReference>
<dbReference type="OrthoDB" id="8830751at2759"/>
<evidence type="ECO:0000256" key="1">
    <source>
        <dbReference type="ARBA" id="ARBA00022741"/>
    </source>
</evidence>
<dbReference type="SUPFAM" id="SSF52540">
    <property type="entry name" value="P-loop containing nucleoside triphosphate hydrolases"/>
    <property type="match status" value="1"/>
</dbReference>
<keyword evidence="2" id="KW-0342">GTP-binding</keyword>
<dbReference type="PROSITE" id="PS51420">
    <property type="entry name" value="RHO"/>
    <property type="match status" value="1"/>
</dbReference>
<sequence>MDILCWCCLSPAWDDSKDGSVREARLRRTVTAVGDGACGKTSLLLRMSQDVFVEQVYEPTTFESDVVEVFRGTRKMQLTLQDCAGQETYDRMRPVAYADVHVILLCFSLDNPDSLVNAETTWFQEVTYYCPAVPLILVGNKKDLRDAWETTETRDRPIGATFVTCQQGQDAARRLKAKDYIECSAKTSEGVKRVLGTSVRYSTLQKA</sequence>
<evidence type="ECO:0000256" key="2">
    <source>
        <dbReference type="ARBA" id="ARBA00023134"/>
    </source>
</evidence>